<evidence type="ECO:0000313" key="2">
    <source>
        <dbReference type="Proteomes" id="UP000029078"/>
    </source>
</evidence>
<dbReference type="Pfam" id="PF11452">
    <property type="entry name" value="DUF3000"/>
    <property type="match status" value="1"/>
</dbReference>
<gene>
    <name evidence="1" type="ORF">BRUM_0163</name>
</gene>
<sequence length="211" mass="23736">MADIFDFPQGVRDVAYDDDKGPCMDDDARHSTLFRPHGVPDRVWDAVLSVERMPRLQGMAYHEIPVPNSMANFGIGVELECDDGCPSGWIMVLYSLKFQEDWHSHWRCVAFASLPMPEKESKRMEPGMYWESMMRFLDPDDSEHVSGTVTVAHNTAFGHDPDAPMAGCEVRVSWTPLDYADGGLDAGSQVGRWAAFLRSMTQSEEDVSVDR</sequence>
<dbReference type="RefSeq" id="WP_033498968.1">
    <property type="nucleotide sequence ID" value="NZ_JGZL01000003.1"/>
</dbReference>
<proteinExistence type="predicted"/>
<dbReference type="STRING" id="78346.BRUM_0163"/>
<dbReference type="EMBL" id="JGZL01000003">
    <property type="protein sequence ID" value="KFI90399.1"/>
    <property type="molecule type" value="Genomic_DNA"/>
</dbReference>
<reference evidence="1 2" key="1">
    <citation type="submission" date="2014-03" db="EMBL/GenBank/DDBJ databases">
        <title>Genomics of Bifidobacteria.</title>
        <authorList>
            <person name="Ventura M."/>
            <person name="Milani C."/>
            <person name="Lugli G.A."/>
        </authorList>
    </citation>
    <scope>NUCLEOTIDE SEQUENCE [LARGE SCALE GENOMIC DNA]</scope>
    <source>
        <strain evidence="1 2">LMG 21811</strain>
    </source>
</reference>
<organism evidence="1 2">
    <name type="scientific">Bifidobacterium ruminantium</name>
    <dbReference type="NCBI Taxonomy" id="78346"/>
    <lineage>
        <taxon>Bacteria</taxon>
        <taxon>Bacillati</taxon>
        <taxon>Actinomycetota</taxon>
        <taxon>Actinomycetes</taxon>
        <taxon>Bifidobacteriales</taxon>
        <taxon>Bifidobacteriaceae</taxon>
        <taxon>Bifidobacterium</taxon>
    </lineage>
</organism>
<keyword evidence="2" id="KW-1185">Reference proteome</keyword>
<comment type="caution">
    <text evidence="1">The sequence shown here is derived from an EMBL/GenBank/DDBJ whole genome shotgun (WGS) entry which is preliminary data.</text>
</comment>
<dbReference type="Proteomes" id="UP000029078">
    <property type="component" value="Unassembled WGS sequence"/>
</dbReference>
<dbReference type="AlphaFoldDB" id="A0A087D4E9"/>
<dbReference type="InterPro" id="IPR021555">
    <property type="entry name" value="DUF3000"/>
</dbReference>
<name>A0A087D4E9_BIFRU</name>
<protein>
    <recommendedName>
        <fullName evidence="3">Permease</fullName>
    </recommendedName>
</protein>
<evidence type="ECO:0008006" key="3">
    <source>
        <dbReference type="Google" id="ProtNLM"/>
    </source>
</evidence>
<evidence type="ECO:0000313" key="1">
    <source>
        <dbReference type="EMBL" id="KFI90399.1"/>
    </source>
</evidence>
<dbReference type="eggNOG" id="ENOG5031Y2Q">
    <property type="taxonomic scope" value="Bacteria"/>
</dbReference>
<accession>A0A087D4E9</accession>